<dbReference type="SUPFAM" id="SSF51206">
    <property type="entry name" value="cAMP-binding domain-like"/>
    <property type="match status" value="1"/>
</dbReference>
<dbReference type="AlphaFoldDB" id="A0A8J6Y6Z8"/>
<evidence type="ECO:0000313" key="3">
    <source>
        <dbReference type="Proteomes" id="UP000598633"/>
    </source>
</evidence>
<protein>
    <submittedName>
        <fullName evidence="2">DUF4388 domain-containing protein</fullName>
    </submittedName>
</protein>
<dbReference type="EMBL" id="JACXWA010000085">
    <property type="protein sequence ID" value="MBD3870744.1"/>
    <property type="molecule type" value="Genomic_DNA"/>
</dbReference>
<accession>A0A8J6Y6Z8</accession>
<gene>
    <name evidence="2" type="ORF">IFJ97_05225</name>
</gene>
<dbReference type="InterPro" id="IPR000595">
    <property type="entry name" value="cNMP-bd_dom"/>
</dbReference>
<organism evidence="2 3">
    <name type="scientific">Candidatus Sulfomarinibacter kjeldsenii</name>
    <dbReference type="NCBI Taxonomy" id="2885994"/>
    <lineage>
        <taxon>Bacteria</taxon>
        <taxon>Pseudomonadati</taxon>
        <taxon>Acidobacteriota</taxon>
        <taxon>Thermoanaerobaculia</taxon>
        <taxon>Thermoanaerobaculales</taxon>
        <taxon>Candidatus Sulfomarinibacteraceae</taxon>
        <taxon>Candidatus Sulfomarinibacter</taxon>
    </lineage>
</organism>
<comment type="caution">
    <text evidence="2">The sequence shown here is derived from an EMBL/GenBank/DDBJ whole genome shotgun (WGS) entry which is preliminary data.</text>
</comment>
<dbReference type="InterPro" id="IPR025497">
    <property type="entry name" value="PatA-like_N"/>
</dbReference>
<dbReference type="PROSITE" id="PS50042">
    <property type="entry name" value="CNMP_BINDING_3"/>
    <property type="match status" value="1"/>
</dbReference>
<evidence type="ECO:0000313" key="2">
    <source>
        <dbReference type="EMBL" id="MBD3870744.1"/>
    </source>
</evidence>
<evidence type="ECO:0000259" key="1">
    <source>
        <dbReference type="PROSITE" id="PS50042"/>
    </source>
</evidence>
<dbReference type="InterPro" id="IPR014710">
    <property type="entry name" value="RmlC-like_jellyroll"/>
</dbReference>
<name>A0A8J6Y6Z8_9BACT</name>
<proteinExistence type="predicted"/>
<reference evidence="2 3" key="1">
    <citation type="submission" date="2020-08" db="EMBL/GenBank/DDBJ databases">
        <title>Acidobacteriota in marine sediments use diverse sulfur dissimilation pathways.</title>
        <authorList>
            <person name="Wasmund K."/>
        </authorList>
    </citation>
    <scope>NUCLEOTIDE SEQUENCE [LARGE SCALE GENOMIC DNA]</scope>
    <source>
        <strain evidence="2">MAG AM3-A</strain>
    </source>
</reference>
<dbReference type="Gene3D" id="2.60.120.10">
    <property type="entry name" value="Jelly Rolls"/>
    <property type="match status" value="1"/>
</dbReference>
<sequence>MSLVRLGGVDVQSVGGVLFRPGEVPAALYLVLDGVVEICREESQEVGLQPVAYIGAGSTISEAKVLTGTALNSMAHFPEGGTTLQWPRPVLLRQLYSSRDFALHYLQSLARRLEGTVANLGAYSGSNLRGKLEHFDLPAILQTVVESGATGVLEVNDQDGNTFGAIHTRDKMIGRILCGNLSGPEAFLEILNSPPKLGTFRFSTLSSPGETDQYLPVQPLLFEAARIQDEFAHFADTVPETAYLRPAAGHLVWNSESDSDLVEQIWHQLSAQPCGWGLLAEMLPFSRGQIGLAVRDMLLAGVITVDRPYEVGSSDQALGA</sequence>
<feature type="domain" description="Cyclic nucleotide-binding" evidence="1">
    <location>
        <begin position="1"/>
        <end position="69"/>
    </location>
</feature>
<dbReference type="Pfam" id="PF14332">
    <property type="entry name" value="DUF4388"/>
    <property type="match status" value="1"/>
</dbReference>
<dbReference type="Proteomes" id="UP000598633">
    <property type="component" value="Unassembled WGS sequence"/>
</dbReference>
<dbReference type="InterPro" id="IPR018490">
    <property type="entry name" value="cNMP-bd_dom_sf"/>
</dbReference>